<dbReference type="NCBIfam" id="TIGR02479">
    <property type="entry name" value="FliA_WhiG"/>
    <property type="match status" value="1"/>
</dbReference>
<organism evidence="8 9">
    <name type="scientific">Tindallia magadiensis</name>
    <dbReference type="NCBI Taxonomy" id="69895"/>
    <lineage>
        <taxon>Bacteria</taxon>
        <taxon>Bacillati</taxon>
        <taxon>Bacillota</taxon>
        <taxon>Clostridia</taxon>
        <taxon>Peptostreptococcales</taxon>
        <taxon>Tindalliaceae</taxon>
        <taxon>Tindallia</taxon>
    </lineage>
</organism>
<dbReference type="AlphaFoldDB" id="A0A1I3AIX8"/>
<evidence type="ECO:0000256" key="1">
    <source>
        <dbReference type="ARBA" id="ARBA00023015"/>
    </source>
</evidence>
<reference evidence="9" key="1">
    <citation type="submission" date="2016-10" db="EMBL/GenBank/DDBJ databases">
        <authorList>
            <person name="Varghese N."/>
            <person name="Submissions S."/>
        </authorList>
    </citation>
    <scope>NUCLEOTIDE SEQUENCE [LARGE SCALE GENOMIC DNA]</scope>
    <source>
        <strain evidence="9">Z-7934</strain>
    </source>
</reference>
<dbReference type="PROSITE" id="PS00716">
    <property type="entry name" value="SIGMA70_2"/>
    <property type="match status" value="1"/>
</dbReference>
<dbReference type="RefSeq" id="WP_093368777.1">
    <property type="nucleotide sequence ID" value="NZ_FOQA01000001.1"/>
</dbReference>
<evidence type="ECO:0000256" key="5">
    <source>
        <dbReference type="RuleBase" id="RU362124"/>
    </source>
</evidence>
<dbReference type="PANTHER" id="PTHR30385:SF7">
    <property type="entry name" value="RNA POLYMERASE SIGMA FACTOR FLIA"/>
    <property type="match status" value="1"/>
</dbReference>
<evidence type="ECO:0000313" key="9">
    <source>
        <dbReference type="Proteomes" id="UP000199287"/>
    </source>
</evidence>
<dbReference type="NCBIfam" id="TIGR02937">
    <property type="entry name" value="sigma70-ECF"/>
    <property type="match status" value="1"/>
</dbReference>
<dbReference type="STRING" id="69895.SAMN05192551_101233"/>
<evidence type="ECO:0000259" key="6">
    <source>
        <dbReference type="PROSITE" id="PS00715"/>
    </source>
</evidence>
<sequence>MDSNILWQQYLDNRDANTKNQLIEKYIELVKIVAGRLYSTYGNHLDFDDLVSFGIFGLIDAIDKFNPEKNVKFETYAQIRIRGAIIDQIRNMDWIPRSIRQKSKLIDDAISKLENSSKIESITDNMIAEETGMTIREIQNVMQQTSAYNIVSLEENLIDATDENSLADAKDELPEERLINAEMKERLIKGIKELPDKEKQVITLYYYEELTYKEIGTILGVSESRVSQLHSKAISKIKYQLL</sequence>
<dbReference type="Gene3D" id="1.10.1740.10">
    <property type="match status" value="1"/>
</dbReference>
<dbReference type="Pfam" id="PF04545">
    <property type="entry name" value="Sigma70_r4"/>
    <property type="match status" value="1"/>
</dbReference>
<dbReference type="Gene3D" id="1.20.140.160">
    <property type="match status" value="1"/>
</dbReference>
<keyword evidence="9" id="KW-1185">Reference proteome</keyword>
<evidence type="ECO:0000256" key="3">
    <source>
        <dbReference type="ARBA" id="ARBA00023125"/>
    </source>
</evidence>
<dbReference type="Proteomes" id="UP000199287">
    <property type="component" value="Unassembled WGS sequence"/>
</dbReference>
<dbReference type="InterPro" id="IPR012845">
    <property type="entry name" value="RNA_pol_sigma_FliA_WhiG"/>
</dbReference>
<evidence type="ECO:0000313" key="8">
    <source>
        <dbReference type="EMBL" id="SFH49699.1"/>
    </source>
</evidence>
<dbReference type="CDD" id="cd06171">
    <property type="entry name" value="Sigma70_r4"/>
    <property type="match status" value="1"/>
</dbReference>
<dbReference type="SUPFAM" id="SSF88946">
    <property type="entry name" value="Sigma2 domain of RNA polymerase sigma factors"/>
    <property type="match status" value="1"/>
</dbReference>
<keyword evidence="1 5" id="KW-0805">Transcription regulation</keyword>
<gene>
    <name evidence="8" type="ORF">SAMN05192551_101233</name>
</gene>
<dbReference type="Pfam" id="PF04542">
    <property type="entry name" value="Sigma70_r2"/>
    <property type="match status" value="1"/>
</dbReference>
<dbReference type="NCBIfam" id="NF005413">
    <property type="entry name" value="PRK06986.1"/>
    <property type="match status" value="1"/>
</dbReference>
<dbReference type="PANTHER" id="PTHR30385">
    <property type="entry name" value="SIGMA FACTOR F FLAGELLAR"/>
    <property type="match status" value="1"/>
</dbReference>
<dbReference type="GO" id="GO:0003899">
    <property type="term" value="F:DNA-directed RNA polymerase activity"/>
    <property type="evidence" value="ECO:0007669"/>
    <property type="project" value="InterPro"/>
</dbReference>
<protein>
    <recommendedName>
        <fullName evidence="5">RNA polymerase sigma factor</fullName>
    </recommendedName>
</protein>
<accession>A0A1I3AIX8</accession>
<feature type="domain" description="RNA polymerase sigma-70" evidence="6">
    <location>
        <begin position="49"/>
        <end position="62"/>
    </location>
</feature>
<dbReference type="PIRSF" id="PIRSF000770">
    <property type="entry name" value="RNA_pol_sigma-SigE/K"/>
    <property type="match status" value="1"/>
</dbReference>
<evidence type="ECO:0000256" key="2">
    <source>
        <dbReference type="ARBA" id="ARBA00023082"/>
    </source>
</evidence>
<dbReference type="GO" id="GO:0006352">
    <property type="term" value="P:DNA-templated transcription initiation"/>
    <property type="evidence" value="ECO:0007669"/>
    <property type="project" value="InterPro"/>
</dbReference>
<dbReference type="InterPro" id="IPR013324">
    <property type="entry name" value="RNA_pol_sigma_r3/r4-like"/>
</dbReference>
<comment type="function">
    <text evidence="5">Sigma factors are initiation factors that promote the attachment of RNA polymerase to specific initiation sites and are then released.</text>
</comment>
<dbReference type="OrthoDB" id="9799825at2"/>
<dbReference type="EMBL" id="FOQA01000001">
    <property type="protein sequence ID" value="SFH49699.1"/>
    <property type="molecule type" value="Genomic_DNA"/>
</dbReference>
<dbReference type="InterPro" id="IPR007627">
    <property type="entry name" value="RNA_pol_sigma70_r2"/>
</dbReference>
<dbReference type="GO" id="GO:0016987">
    <property type="term" value="F:sigma factor activity"/>
    <property type="evidence" value="ECO:0007669"/>
    <property type="project" value="UniProtKB-KW"/>
</dbReference>
<dbReference type="InterPro" id="IPR007630">
    <property type="entry name" value="RNA_pol_sigma70_r4"/>
</dbReference>
<dbReference type="InterPro" id="IPR013325">
    <property type="entry name" value="RNA_pol_sigma_r2"/>
</dbReference>
<dbReference type="InterPro" id="IPR014284">
    <property type="entry name" value="RNA_pol_sigma-70_dom"/>
</dbReference>
<keyword evidence="2 5" id="KW-0731">Sigma factor</keyword>
<comment type="similarity">
    <text evidence="5">Belongs to the sigma-70 factor family.</text>
</comment>
<dbReference type="GO" id="GO:0003677">
    <property type="term" value="F:DNA binding"/>
    <property type="evidence" value="ECO:0007669"/>
    <property type="project" value="UniProtKB-KW"/>
</dbReference>
<dbReference type="PROSITE" id="PS00715">
    <property type="entry name" value="SIGMA70_1"/>
    <property type="match status" value="1"/>
</dbReference>
<keyword evidence="4 5" id="KW-0804">Transcription</keyword>
<dbReference type="SUPFAM" id="SSF88659">
    <property type="entry name" value="Sigma3 and sigma4 domains of RNA polymerase sigma factors"/>
    <property type="match status" value="2"/>
</dbReference>
<proteinExistence type="inferred from homology"/>
<dbReference type="InterPro" id="IPR000943">
    <property type="entry name" value="RNA_pol_sigma70"/>
</dbReference>
<evidence type="ECO:0000259" key="7">
    <source>
        <dbReference type="PROSITE" id="PS00716"/>
    </source>
</evidence>
<dbReference type="PRINTS" id="PR00046">
    <property type="entry name" value="SIGMA70FCT"/>
</dbReference>
<evidence type="ECO:0000256" key="4">
    <source>
        <dbReference type="ARBA" id="ARBA00023163"/>
    </source>
</evidence>
<keyword evidence="3 5" id="KW-0238">DNA-binding</keyword>
<feature type="domain" description="RNA polymerase sigma-70" evidence="7">
    <location>
        <begin position="211"/>
        <end position="237"/>
    </location>
</feature>
<name>A0A1I3AIX8_9FIRM</name>